<protein>
    <recommendedName>
        <fullName evidence="3">TerB family tellurite resistance protein</fullName>
    </recommendedName>
</protein>
<name>A0A2R3Z561_9FLAO</name>
<evidence type="ECO:0008006" key="3">
    <source>
        <dbReference type="Google" id="ProtNLM"/>
    </source>
</evidence>
<evidence type="ECO:0000313" key="1">
    <source>
        <dbReference type="EMBL" id="AVR45405.1"/>
    </source>
</evidence>
<gene>
    <name evidence="1" type="ORF">C7S20_09050</name>
</gene>
<organism evidence="1 2">
    <name type="scientific">Christiangramia fulva</name>
    <dbReference type="NCBI Taxonomy" id="2126553"/>
    <lineage>
        <taxon>Bacteria</taxon>
        <taxon>Pseudomonadati</taxon>
        <taxon>Bacteroidota</taxon>
        <taxon>Flavobacteriia</taxon>
        <taxon>Flavobacteriales</taxon>
        <taxon>Flavobacteriaceae</taxon>
        <taxon>Christiangramia</taxon>
    </lineage>
</organism>
<reference evidence="2" key="1">
    <citation type="submission" date="2018-03" db="EMBL/GenBank/DDBJ databases">
        <title>Gramella fulva sp. nov., isolated from a dry surface of tidal flat.</title>
        <authorList>
            <person name="Hwang S.H."/>
            <person name="Hwang W.M."/>
            <person name="Kang K."/>
            <person name="Ahn T.-Y."/>
        </authorList>
    </citation>
    <scope>NUCLEOTIDE SEQUENCE [LARGE SCALE GENOMIC DNA]</scope>
    <source>
        <strain evidence="2">SH35</strain>
    </source>
</reference>
<dbReference type="EMBL" id="CP028136">
    <property type="protein sequence ID" value="AVR45405.1"/>
    <property type="molecule type" value="Genomic_DNA"/>
</dbReference>
<sequence>MKKIKWTKDELQLYILLLCASADLVRTEAELDLIKSKFNEPTFDKIYQEFLEDTEERSFEKIQDNIALHHYSHREIENLRKEMQEVFFTDKKFGMLERNMERILRNMLY</sequence>
<dbReference type="RefSeq" id="WP_107012183.1">
    <property type="nucleotide sequence ID" value="NZ_CP028136.1"/>
</dbReference>
<proteinExistence type="predicted"/>
<dbReference type="AlphaFoldDB" id="A0A2R3Z561"/>
<dbReference type="InterPro" id="IPR029024">
    <property type="entry name" value="TerB-like"/>
</dbReference>
<dbReference type="KEGG" id="grs:C7S20_09050"/>
<dbReference type="OrthoDB" id="9770030at2"/>
<evidence type="ECO:0000313" key="2">
    <source>
        <dbReference type="Proteomes" id="UP000241507"/>
    </source>
</evidence>
<keyword evidence="2" id="KW-1185">Reference proteome</keyword>
<accession>A0A2R3Z561</accession>
<dbReference type="SUPFAM" id="SSF158682">
    <property type="entry name" value="TerB-like"/>
    <property type="match status" value="1"/>
</dbReference>
<dbReference type="Proteomes" id="UP000241507">
    <property type="component" value="Chromosome"/>
</dbReference>